<sequence length="216" mass="23865">MAIFSGNAYPEIQDMLLEVVNFAPVTRNGQKQLPSLDCTRRPNNSGNNDHHSYLEGSLGYPRPPTLPQNSIGSLRGDDCTRRPNNSGNNDHHSYLEGSLGYPRPPTLPQNSIGSLRGDVRPDLCQSGLSSIPAGMSGNTWIVVEKNIPTRERNDSKRDGETSWNPIRAMRSLGYLQGEVTESLLDSYGLHEDSSSRSESVLGFLVICNLHYRRNIA</sequence>
<dbReference type="EMBL" id="PGOL01000597">
    <property type="protein sequence ID" value="PKI67562.1"/>
    <property type="molecule type" value="Genomic_DNA"/>
</dbReference>
<evidence type="ECO:0000256" key="1">
    <source>
        <dbReference type="SAM" id="MobiDB-lite"/>
    </source>
</evidence>
<evidence type="ECO:0000313" key="2">
    <source>
        <dbReference type="EMBL" id="PKI67562.1"/>
    </source>
</evidence>
<feature type="region of interest" description="Disordered" evidence="1">
    <location>
        <begin position="29"/>
        <end position="105"/>
    </location>
</feature>
<keyword evidence="3" id="KW-1185">Reference proteome</keyword>
<dbReference type="Proteomes" id="UP000233551">
    <property type="component" value="Unassembled WGS sequence"/>
</dbReference>
<proteinExistence type="predicted"/>
<name>A0A2I0KGD8_PUNGR</name>
<evidence type="ECO:0000313" key="3">
    <source>
        <dbReference type="Proteomes" id="UP000233551"/>
    </source>
</evidence>
<dbReference type="AlphaFoldDB" id="A0A2I0KGD8"/>
<comment type="caution">
    <text evidence="2">The sequence shown here is derived from an EMBL/GenBank/DDBJ whole genome shotgun (WGS) entry which is preliminary data.</text>
</comment>
<protein>
    <submittedName>
        <fullName evidence="2">Uncharacterized protein</fullName>
    </submittedName>
</protein>
<reference evidence="2 3" key="1">
    <citation type="submission" date="2017-11" db="EMBL/GenBank/DDBJ databases">
        <title>De-novo sequencing of pomegranate (Punica granatum L.) genome.</title>
        <authorList>
            <person name="Akparov Z."/>
            <person name="Amiraslanov A."/>
            <person name="Hajiyeva S."/>
            <person name="Abbasov M."/>
            <person name="Kaur K."/>
            <person name="Hamwieh A."/>
            <person name="Solovyev V."/>
            <person name="Salamov A."/>
            <person name="Braich B."/>
            <person name="Kosarev P."/>
            <person name="Mahmoud A."/>
            <person name="Hajiyev E."/>
            <person name="Babayeva S."/>
            <person name="Izzatullayeva V."/>
            <person name="Mammadov A."/>
            <person name="Mammadov A."/>
            <person name="Sharifova S."/>
            <person name="Ojaghi J."/>
            <person name="Eynullazada K."/>
            <person name="Bayramov B."/>
            <person name="Abdulazimova A."/>
            <person name="Shahmuradov I."/>
        </authorList>
    </citation>
    <scope>NUCLEOTIDE SEQUENCE [LARGE SCALE GENOMIC DNA]</scope>
    <source>
        <strain evidence="3">cv. AG2017</strain>
        <tissue evidence="2">Leaf</tissue>
    </source>
</reference>
<gene>
    <name evidence="2" type="ORF">CRG98_012146</name>
</gene>
<accession>A0A2I0KGD8</accession>
<organism evidence="2 3">
    <name type="scientific">Punica granatum</name>
    <name type="common">Pomegranate</name>
    <dbReference type="NCBI Taxonomy" id="22663"/>
    <lineage>
        <taxon>Eukaryota</taxon>
        <taxon>Viridiplantae</taxon>
        <taxon>Streptophyta</taxon>
        <taxon>Embryophyta</taxon>
        <taxon>Tracheophyta</taxon>
        <taxon>Spermatophyta</taxon>
        <taxon>Magnoliopsida</taxon>
        <taxon>eudicotyledons</taxon>
        <taxon>Gunneridae</taxon>
        <taxon>Pentapetalae</taxon>
        <taxon>rosids</taxon>
        <taxon>malvids</taxon>
        <taxon>Myrtales</taxon>
        <taxon>Lythraceae</taxon>
        <taxon>Punica</taxon>
    </lineage>
</organism>